<dbReference type="AlphaFoldDB" id="A0A0W8E7A8"/>
<dbReference type="EMBL" id="LNQE01001846">
    <property type="protein sequence ID" value="KUG04492.1"/>
    <property type="molecule type" value="Genomic_DNA"/>
</dbReference>
<keyword evidence="1" id="KW-0472">Membrane</keyword>
<proteinExistence type="predicted"/>
<evidence type="ECO:0000256" key="1">
    <source>
        <dbReference type="SAM" id="Phobius"/>
    </source>
</evidence>
<sequence length="55" mass="6446">MDEERRSEESRSKVETEKGYDLGTFNFLKAGWWVWHIIAIAGVFYLGYILGESIF</sequence>
<accession>A0A0W8E7A8</accession>
<comment type="caution">
    <text evidence="2">The sequence shown here is derived from an EMBL/GenBank/DDBJ whole genome shotgun (WGS) entry which is preliminary data.</text>
</comment>
<name>A0A0W8E7A8_9ZZZZ</name>
<reference evidence="2" key="1">
    <citation type="journal article" date="2015" name="Proc. Natl. Acad. Sci. U.S.A.">
        <title>Networks of energetic and metabolic interactions define dynamics in microbial communities.</title>
        <authorList>
            <person name="Embree M."/>
            <person name="Liu J.K."/>
            <person name="Al-Bassam M.M."/>
            <person name="Zengler K."/>
        </authorList>
    </citation>
    <scope>NUCLEOTIDE SEQUENCE</scope>
</reference>
<feature type="transmembrane region" description="Helical" evidence="1">
    <location>
        <begin position="32"/>
        <end position="51"/>
    </location>
</feature>
<evidence type="ECO:0000313" key="2">
    <source>
        <dbReference type="EMBL" id="KUG04492.1"/>
    </source>
</evidence>
<protein>
    <submittedName>
        <fullName evidence="2">Uncharacterized protein</fullName>
    </submittedName>
</protein>
<keyword evidence="1" id="KW-0812">Transmembrane</keyword>
<organism evidence="2">
    <name type="scientific">hydrocarbon metagenome</name>
    <dbReference type="NCBI Taxonomy" id="938273"/>
    <lineage>
        <taxon>unclassified sequences</taxon>
        <taxon>metagenomes</taxon>
        <taxon>ecological metagenomes</taxon>
    </lineage>
</organism>
<keyword evidence="1" id="KW-1133">Transmembrane helix</keyword>
<gene>
    <name evidence="2" type="ORF">ASZ90_018083</name>
</gene>